<sequence>MQIDTDRPYARVRPYETPANAPATSDINWFSATIESPPSHETKPTLSSLAQSSNLLNSLSSKAGNDLKRLSKSSDPMDIVATTRSLSALSTEVTLAAKIVNKSVQAVEKLTNLS</sequence>
<dbReference type="AlphaFoldDB" id="A0A1H2NGK3"/>
<dbReference type="EMBL" id="LT629802">
    <property type="protein sequence ID" value="SDV04617.1"/>
    <property type="molecule type" value="Genomic_DNA"/>
</dbReference>
<evidence type="ECO:0000256" key="1">
    <source>
        <dbReference type="SAM" id="MobiDB-lite"/>
    </source>
</evidence>
<reference evidence="3" key="1">
    <citation type="submission" date="2016-10" db="EMBL/GenBank/DDBJ databases">
        <authorList>
            <person name="Varghese N."/>
            <person name="Submissions S."/>
        </authorList>
    </citation>
    <scope>NUCLEOTIDE SEQUENCE [LARGE SCALE GENOMIC DNA]</scope>
    <source>
        <strain evidence="3">LMG 2223</strain>
    </source>
</reference>
<organism evidence="2 3">
    <name type="scientific">Pseudomonas mucidolens</name>
    <dbReference type="NCBI Taxonomy" id="46679"/>
    <lineage>
        <taxon>Bacteria</taxon>
        <taxon>Pseudomonadati</taxon>
        <taxon>Pseudomonadota</taxon>
        <taxon>Gammaproteobacteria</taxon>
        <taxon>Pseudomonadales</taxon>
        <taxon>Pseudomonadaceae</taxon>
        <taxon>Pseudomonas</taxon>
    </lineage>
</organism>
<protein>
    <submittedName>
        <fullName evidence="2">Type III secretion system major needle protein, YscF/MxiH/PrgI family</fullName>
    </submittedName>
</protein>
<dbReference type="Pfam" id="PF17001">
    <property type="entry name" value="T3SS_basalb_I"/>
    <property type="match status" value="1"/>
</dbReference>
<dbReference type="InterPro" id="IPR012670">
    <property type="entry name" value="T3SS_YscI/HrpB"/>
</dbReference>
<proteinExistence type="predicted"/>
<dbReference type="RefSeq" id="WP_157720785.1">
    <property type="nucleotide sequence ID" value="NZ_LS483433.1"/>
</dbReference>
<accession>A0A1H2NGK3</accession>
<feature type="region of interest" description="Disordered" evidence="1">
    <location>
        <begin position="1"/>
        <end position="23"/>
    </location>
</feature>
<gene>
    <name evidence="2" type="ORF">SAMN05216202_3701</name>
</gene>
<dbReference type="Proteomes" id="UP000198600">
    <property type="component" value="Chromosome I"/>
</dbReference>
<dbReference type="GO" id="GO:0030254">
    <property type="term" value="P:protein secretion by the type III secretion system"/>
    <property type="evidence" value="ECO:0007669"/>
    <property type="project" value="InterPro"/>
</dbReference>
<dbReference type="STRING" id="46679.SAMN05216202_3701"/>
<evidence type="ECO:0000313" key="2">
    <source>
        <dbReference type="EMBL" id="SDV04617.1"/>
    </source>
</evidence>
<keyword evidence="3" id="KW-1185">Reference proteome</keyword>
<evidence type="ECO:0000313" key="3">
    <source>
        <dbReference type="Proteomes" id="UP000198600"/>
    </source>
</evidence>
<name>A0A1H2NGK3_9PSED</name>
<dbReference type="NCBIfam" id="TIGR02497">
    <property type="entry name" value="yscI_hrpB_dom"/>
    <property type="match status" value="1"/>
</dbReference>